<dbReference type="Gene3D" id="3.40.50.720">
    <property type="entry name" value="NAD(P)-binding Rossmann-like Domain"/>
    <property type="match status" value="2"/>
</dbReference>
<dbReference type="EMBL" id="CP080467">
    <property type="protein sequence ID" value="UNO48483.1"/>
    <property type="molecule type" value="Genomic_DNA"/>
</dbReference>
<dbReference type="PIRSF" id="PIRSF000183">
    <property type="entry name" value="Alanine_dh"/>
    <property type="match status" value="1"/>
</dbReference>
<dbReference type="eggNOG" id="COG0686">
    <property type="taxonomic scope" value="Bacteria"/>
</dbReference>
<name>T0D8V9_ALIAG</name>
<evidence type="ECO:0000256" key="2">
    <source>
        <dbReference type="ARBA" id="ARBA00005689"/>
    </source>
</evidence>
<dbReference type="InterPro" id="IPR036291">
    <property type="entry name" value="NAD(P)-bd_dom_sf"/>
</dbReference>
<dbReference type="PANTHER" id="PTHR42795:SF1">
    <property type="entry name" value="ALANINE DEHYDROGENASE"/>
    <property type="match status" value="1"/>
</dbReference>
<dbReference type="OrthoDB" id="9804592at2"/>
<keyword evidence="4 6" id="KW-0560">Oxidoreductase</keyword>
<dbReference type="InterPro" id="IPR007698">
    <property type="entry name" value="AlaDH/PNT_NAD(H)-bd"/>
</dbReference>
<dbReference type="GO" id="GO:0000286">
    <property type="term" value="F:alanine dehydrogenase activity"/>
    <property type="evidence" value="ECO:0007669"/>
    <property type="project" value="UniProtKB-UniRule"/>
</dbReference>
<dbReference type="Pfam" id="PF05222">
    <property type="entry name" value="AlaDh_PNT_N"/>
    <property type="match status" value="1"/>
</dbReference>
<dbReference type="InterPro" id="IPR007886">
    <property type="entry name" value="AlaDH/PNT_N"/>
</dbReference>
<dbReference type="SMART" id="SM01003">
    <property type="entry name" value="AlaDh_PNT_N"/>
    <property type="match status" value="1"/>
</dbReference>
<evidence type="ECO:0000256" key="5">
    <source>
        <dbReference type="ARBA" id="ARBA00023027"/>
    </source>
</evidence>
<dbReference type="STRING" id="1356854.N007_07485"/>
<sequence>MIIGVPKEIKNNENRVSLTPGGAKLLVQQGHRVLVERGAGSGCGFRDEEYAQAGATLVSHEAAWMESNMVMKVKEPQPTEYRFFRKDLILFTYLHLAAEPELARQLVEKETVGIGYETVQAANGSLPLLAPMSEIAGRMAPQIGAQFLTNHYGGPGVLLGGVPGVRAANVVIIGGGTVGTNAAKIAVGMGAHVTILDKSADRLAYLDDLFDGRVETVVSTEDEIATSAQTADLLISSVLIPGAKAPKLVTTAMVQAMKEGAVIVDVAIDQGGSVETIDKITTHEDPVYTKYGVIHYAVANIPGAVARSSTLALTNATLPYALQIARDGWMKAAHDNAALRPGVNTVAGYITHPSVATALSMPFADVTSMIS</sequence>
<protein>
    <recommendedName>
        <fullName evidence="3 6">Alanine dehydrogenase</fullName>
        <ecNumber evidence="3 6">1.4.1.1</ecNumber>
    </recommendedName>
</protein>
<evidence type="ECO:0000256" key="6">
    <source>
        <dbReference type="PIRNR" id="PIRNR000183"/>
    </source>
</evidence>
<dbReference type="PANTHER" id="PTHR42795">
    <property type="entry name" value="ALANINE DEHYDROGENASE"/>
    <property type="match status" value="1"/>
</dbReference>
<dbReference type="NCBIfam" id="TIGR00518">
    <property type="entry name" value="alaDH"/>
    <property type="match status" value="1"/>
</dbReference>
<evidence type="ECO:0000256" key="1">
    <source>
        <dbReference type="ARBA" id="ARBA00005206"/>
    </source>
</evidence>
<comment type="pathway">
    <text evidence="1">Amino-acid degradation; L-alanine degradation via dehydrogenase pathway; NH(3) and pyruvate from L-alanine: step 1/1.</text>
</comment>
<evidence type="ECO:0000256" key="3">
    <source>
        <dbReference type="ARBA" id="ARBA00012897"/>
    </source>
</evidence>
<dbReference type="SUPFAM" id="SSF51735">
    <property type="entry name" value="NAD(P)-binding Rossmann-fold domains"/>
    <property type="match status" value="1"/>
</dbReference>
<proteinExistence type="inferred from homology"/>
<reference evidence="8" key="1">
    <citation type="journal article" date="2022" name="G3 (Bethesda)">
        <title>Unveiling the complete genome sequence of Alicyclobacillus acidoterrestris DSM 3922T, a taint-producing strain.</title>
        <authorList>
            <person name="Leonardo I.C."/>
            <person name="Barreto Crespo M.T."/>
            <person name="Gaspar F.B."/>
        </authorList>
    </citation>
    <scope>NUCLEOTIDE SEQUENCE [LARGE SCALE GENOMIC DNA]</scope>
    <source>
        <strain evidence="8">DSM 3922</strain>
    </source>
</reference>
<accession>A0A9E6ZGU4</accession>
<comment type="catalytic activity">
    <reaction evidence="6">
        <text>L-alanine + NAD(+) + H2O = pyruvate + NH4(+) + NADH + H(+)</text>
        <dbReference type="Rhea" id="RHEA:18405"/>
        <dbReference type="ChEBI" id="CHEBI:15361"/>
        <dbReference type="ChEBI" id="CHEBI:15377"/>
        <dbReference type="ChEBI" id="CHEBI:15378"/>
        <dbReference type="ChEBI" id="CHEBI:28938"/>
        <dbReference type="ChEBI" id="CHEBI:57540"/>
        <dbReference type="ChEBI" id="CHEBI:57945"/>
        <dbReference type="ChEBI" id="CHEBI:57972"/>
        <dbReference type="EC" id="1.4.1.1"/>
    </reaction>
</comment>
<dbReference type="GO" id="GO:0042853">
    <property type="term" value="P:L-alanine catabolic process"/>
    <property type="evidence" value="ECO:0007669"/>
    <property type="project" value="InterPro"/>
</dbReference>
<accession>T0D8V9</accession>
<dbReference type="SMART" id="SM01002">
    <property type="entry name" value="AlaDh_PNT_C"/>
    <property type="match status" value="1"/>
</dbReference>
<evidence type="ECO:0000256" key="4">
    <source>
        <dbReference type="ARBA" id="ARBA00023002"/>
    </source>
</evidence>
<dbReference type="RefSeq" id="WP_021296534.1">
    <property type="nucleotide sequence ID" value="NZ_AURB01000130.1"/>
</dbReference>
<organism evidence="7 8">
    <name type="scientific">Alicyclobacillus acidoterrestris (strain ATCC 49025 / DSM 3922 / CIP 106132 / NCIMB 13137 / GD3B)</name>
    <dbReference type="NCBI Taxonomy" id="1356854"/>
    <lineage>
        <taxon>Bacteria</taxon>
        <taxon>Bacillati</taxon>
        <taxon>Bacillota</taxon>
        <taxon>Bacilli</taxon>
        <taxon>Bacillales</taxon>
        <taxon>Alicyclobacillaceae</taxon>
        <taxon>Alicyclobacillus</taxon>
    </lineage>
</organism>
<keyword evidence="5 6" id="KW-0520">NAD</keyword>
<dbReference type="CDD" id="cd05305">
    <property type="entry name" value="L-AlaDH"/>
    <property type="match status" value="1"/>
</dbReference>
<evidence type="ECO:0000313" key="7">
    <source>
        <dbReference type="EMBL" id="UNO48483.1"/>
    </source>
</evidence>
<evidence type="ECO:0000313" key="8">
    <source>
        <dbReference type="Proteomes" id="UP000829401"/>
    </source>
</evidence>
<dbReference type="FunFam" id="3.40.50.720:FF:000049">
    <property type="entry name" value="Alanine dehydrogenase"/>
    <property type="match status" value="1"/>
</dbReference>
<keyword evidence="8" id="KW-1185">Reference proteome</keyword>
<comment type="similarity">
    <text evidence="2 6">Belongs to the AlaDH/PNT family.</text>
</comment>
<dbReference type="PROSITE" id="PS00837">
    <property type="entry name" value="ALADH_PNT_2"/>
    <property type="match status" value="1"/>
</dbReference>
<dbReference type="Pfam" id="PF01262">
    <property type="entry name" value="AlaDh_PNT_C"/>
    <property type="match status" value="1"/>
</dbReference>
<dbReference type="Proteomes" id="UP000829401">
    <property type="component" value="Chromosome"/>
</dbReference>
<gene>
    <name evidence="7" type="primary">ald</name>
    <name evidence="7" type="ORF">K1I37_17755</name>
</gene>
<dbReference type="SUPFAM" id="SSF52283">
    <property type="entry name" value="Formate/glycerate dehydrogenase catalytic domain-like"/>
    <property type="match status" value="1"/>
</dbReference>
<dbReference type="GO" id="GO:0005886">
    <property type="term" value="C:plasma membrane"/>
    <property type="evidence" value="ECO:0007669"/>
    <property type="project" value="TreeGrafter"/>
</dbReference>
<dbReference type="EC" id="1.4.1.1" evidence="3 6"/>
<dbReference type="AlphaFoldDB" id="T0D8V9"/>
<dbReference type="KEGG" id="aaco:K1I37_17755"/>
<dbReference type="InterPro" id="IPR008143">
    <property type="entry name" value="Ala_DH/PNT_CS2"/>
</dbReference>
<dbReference type="InterPro" id="IPR008141">
    <property type="entry name" value="Ala_DH"/>
</dbReference>